<dbReference type="SUPFAM" id="SSF143430">
    <property type="entry name" value="TTP0101/SSO1404-like"/>
    <property type="match status" value="1"/>
</dbReference>
<keyword evidence="3 9" id="KW-0540">Nuclease</keyword>
<dbReference type="EC" id="3.1.-.-" evidence="9"/>
<dbReference type="GO" id="GO:0043571">
    <property type="term" value="P:maintenance of CRISPR repeat elements"/>
    <property type="evidence" value="ECO:0007669"/>
    <property type="project" value="UniProtKB-UniRule"/>
</dbReference>
<dbReference type="PANTHER" id="PTHR34405:SF3">
    <property type="entry name" value="CRISPR-ASSOCIATED ENDORIBONUCLEASE CAS2 3"/>
    <property type="match status" value="1"/>
</dbReference>
<accession>A0A1Y1QGS8</accession>
<keyword evidence="4 9" id="KW-0479">Metal-binding</keyword>
<dbReference type="InterPro" id="IPR021127">
    <property type="entry name" value="CRISPR_associated_Cas2"/>
</dbReference>
<evidence type="ECO:0000256" key="8">
    <source>
        <dbReference type="ARBA" id="ARBA00023118"/>
    </source>
</evidence>
<organism evidence="10 11">
    <name type="scientific">Thiothrix lacustris</name>
    <dbReference type="NCBI Taxonomy" id="525917"/>
    <lineage>
        <taxon>Bacteria</taxon>
        <taxon>Pseudomonadati</taxon>
        <taxon>Pseudomonadota</taxon>
        <taxon>Gammaproteobacteria</taxon>
        <taxon>Thiotrichales</taxon>
        <taxon>Thiotrichaceae</taxon>
        <taxon>Thiothrix</taxon>
    </lineage>
</organism>
<evidence type="ECO:0000256" key="5">
    <source>
        <dbReference type="ARBA" id="ARBA00022759"/>
    </source>
</evidence>
<dbReference type="AlphaFoldDB" id="A0A1Y1QGS8"/>
<gene>
    <name evidence="9" type="primary">cas2</name>
    <name evidence="10" type="ORF">BWK73_34310</name>
</gene>
<dbReference type="GO" id="GO:0051607">
    <property type="term" value="P:defense response to virus"/>
    <property type="evidence" value="ECO:0007669"/>
    <property type="project" value="UniProtKB-UniRule"/>
</dbReference>
<comment type="subunit">
    <text evidence="9">Homodimer, forms a heterotetramer with a Cas1 homodimer.</text>
</comment>
<dbReference type="InterPro" id="IPR019199">
    <property type="entry name" value="Virulence_VapD/CRISPR_Cas2"/>
</dbReference>
<protein>
    <recommendedName>
        <fullName evidence="9">CRISPR-associated endoribonuclease Cas2</fullName>
        <ecNumber evidence="9">3.1.-.-</ecNumber>
    </recommendedName>
</protein>
<dbReference type="Proteomes" id="UP000192491">
    <property type="component" value="Unassembled WGS sequence"/>
</dbReference>
<dbReference type="Gene3D" id="3.30.70.240">
    <property type="match status" value="1"/>
</dbReference>
<keyword evidence="5 9" id="KW-0255">Endonuclease</keyword>
<sequence length="95" mass="11143">MQRHTAIIAYDIVTDSRRRQVHRCLKAWGLASQYSLFECQLGSREAEELFLQLSHLIEPQEDSLLLAWLDKRRAPRMVTAAKQSHDFQSPLWYEG</sequence>
<dbReference type="STRING" id="1123401.GCA_000621325_03210"/>
<evidence type="ECO:0000256" key="2">
    <source>
        <dbReference type="ARBA" id="ARBA00009959"/>
    </source>
</evidence>
<comment type="caution">
    <text evidence="10">The sequence shown here is derived from an EMBL/GenBank/DDBJ whole genome shotgun (WGS) entry which is preliminary data.</text>
</comment>
<proteinExistence type="inferred from homology"/>
<reference evidence="10 11" key="1">
    <citation type="submission" date="2017-01" db="EMBL/GenBank/DDBJ databases">
        <title>Novel large sulfur bacteria in the metagenomes of groundwater-fed chemosynthetic microbial mats in the Lake Huron basin.</title>
        <authorList>
            <person name="Sharrar A.M."/>
            <person name="Flood B.E."/>
            <person name="Bailey J.V."/>
            <person name="Jones D.S."/>
            <person name="Biddanda B."/>
            <person name="Ruberg S.A."/>
            <person name="Marcus D.N."/>
            <person name="Dick G.J."/>
        </authorList>
    </citation>
    <scope>NUCLEOTIDE SEQUENCE [LARGE SCALE GENOMIC DNA]</scope>
    <source>
        <strain evidence="10">A8</strain>
    </source>
</reference>
<feature type="binding site" evidence="9">
    <location>
        <position position="11"/>
    </location>
    <ligand>
        <name>Mg(2+)</name>
        <dbReference type="ChEBI" id="CHEBI:18420"/>
        <note>catalytic</note>
    </ligand>
</feature>
<dbReference type="EMBL" id="MTEJ01000302">
    <property type="protein sequence ID" value="OQX05171.1"/>
    <property type="molecule type" value="Genomic_DNA"/>
</dbReference>
<evidence type="ECO:0000256" key="9">
    <source>
        <dbReference type="HAMAP-Rule" id="MF_01471"/>
    </source>
</evidence>
<evidence type="ECO:0000256" key="6">
    <source>
        <dbReference type="ARBA" id="ARBA00022801"/>
    </source>
</evidence>
<name>A0A1Y1QGS8_9GAMM</name>
<evidence type="ECO:0000313" key="10">
    <source>
        <dbReference type="EMBL" id="OQX05171.1"/>
    </source>
</evidence>
<evidence type="ECO:0000256" key="1">
    <source>
        <dbReference type="ARBA" id="ARBA00001946"/>
    </source>
</evidence>
<evidence type="ECO:0000313" key="11">
    <source>
        <dbReference type="Proteomes" id="UP000192491"/>
    </source>
</evidence>
<dbReference type="HAMAP" id="MF_01471">
    <property type="entry name" value="Cas2"/>
    <property type="match status" value="1"/>
</dbReference>
<dbReference type="CDD" id="cd09725">
    <property type="entry name" value="Cas2_I_II_III"/>
    <property type="match status" value="1"/>
</dbReference>
<evidence type="ECO:0000256" key="7">
    <source>
        <dbReference type="ARBA" id="ARBA00022842"/>
    </source>
</evidence>
<dbReference type="GO" id="GO:0016787">
    <property type="term" value="F:hydrolase activity"/>
    <property type="evidence" value="ECO:0007669"/>
    <property type="project" value="UniProtKB-KW"/>
</dbReference>
<evidence type="ECO:0000256" key="3">
    <source>
        <dbReference type="ARBA" id="ARBA00022722"/>
    </source>
</evidence>
<keyword evidence="6 9" id="KW-0378">Hydrolase</keyword>
<keyword evidence="7 9" id="KW-0460">Magnesium</keyword>
<dbReference type="NCBIfam" id="TIGR01573">
    <property type="entry name" value="cas2"/>
    <property type="match status" value="1"/>
</dbReference>
<keyword evidence="8 9" id="KW-0051">Antiviral defense</keyword>
<dbReference type="GO" id="GO:0004521">
    <property type="term" value="F:RNA endonuclease activity"/>
    <property type="evidence" value="ECO:0007669"/>
    <property type="project" value="InterPro"/>
</dbReference>
<comment type="function">
    <text evidence="9">CRISPR (clustered regularly interspaced short palindromic repeat), is an adaptive immune system that provides protection against mobile genetic elements (viruses, transposable elements and conjugative plasmids). CRISPR clusters contain sequences complementary to antecedent mobile elements and target invading nucleic acids. CRISPR clusters are transcribed and processed into CRISPR RNA (crRNA). Functions as a ssRNA-specific endoribonuclease. Involved in the integration of spacer DNA into the CRISPR cassette.</text>
</comment>
<dbReference type="Pfam" id="PF09827">
    <property type="entry name" value="CRISPR_Cas2"/>
    <property type="match status" value="1"/>
</dbReference>
<dbReference type="PANTHER" id="PTHR34405">
    <property type="entry name" value="CRISPR-ASSOCIATED ENDORIBONUCLEASE CAS2"/>
    <property type="match status" value="1"/>
</dbReference>
<comment type="cofactor">
    <cofactor evidence="1 9">
        <name>Mg(2+)</name>
        <dbReference type="ChEBI" id="CHEBI:18420"/>
    </cofactor>
</comment>
<comment type="similarity">
    <text evidence="2 9">Belongs to the CRISPR-associated endoribonuclease Cas2 protein family.</text>
</comment>
<evidence type="ECO:0000256" key="4">
    <source>
        <dbReference type="ARBA" id="ARBA00022723"/>
    </source>
</evidence>
<dbReference type="GO" id="GO:0046872">
    <property type="term" value="F:metal ion binding"/>
    <property type="evidence" value="ECO:0007669"/>
    <property type="project" value="UniProtKB-UniRule"/>
</dbReference>